<dbReference type="RefSeq" id="WP_090444965.1">
    <property type="nucleotide sequence ID" value="NZ_FOHU01000013.1"/>
</dbReference>
<proteinExistence type="predicted"/>
<protein>
    <recommendedName>
        <fullName evidence="3">N-formylglutamate amidohydrolase</fullName>
    </recommendedName>
</protein>
<dbReference type="Proteomes" id="UP000199568">
    <property type="component" value="Unassembled WGS sequence"/>
</dbReference>
<accession>A0A1I0F541</accession>
<organism evidence="1 2">
    <name type="scientific">Natronincola peptidivorans</name>
    <dbReference type="NCBI Taxonomy" id="426128"/>
    <lineage>
        <taxon>Bacteria</taxon>
        <taxon>Bacillati</taxon>
        <taxon>Bacillota</taxon>
        <taxon>Clostridia</taxon>
        <taxon>Peptostreptococcales</taxon>
        <taxon>Natronincolaceae</taxon>
        <taxon>Natronincola</taxon>
    </lineage>
</organism>
<evidence type="ECO:0008006" key="3">
    <source>
        <dbReference type="Google" id="ProtNLM"/>
    </source>
</evidence>
<dbReference type="SUPFAM" id="SSF53187">
    <property type="entry name" value="Zn-dependent exopeptidases"/>
    <property type="match status" value="1"/>
</dbReference>
<dbReference type="OrthoDB" id="2962133at2"/>
<reference evidence="1 2" key="1">
    <citation type="submission" date="2016-10" db="EMBL/GenBank/DDBJ databases">
        <authorList>
            <person name="de Groot N.N."/>
        </authorList>
    </citation>
    <scope>NUCLEOTIDE SEQUENCE [LARGE SCALE GENOMIC DNA]</scope>
    <source>
        <strain evidence="1 2">DSM 18979</strain>
    </source>
</reference>
<evidence type="ECO:0000313" key="1">
    <source>
        <dbReference type="EMBL" id="SET52350.1"/>
    </source>
</evidence>
<evidence type="ECO:0000313" key="2">
    <source>
        <dbReference type="Proteomes" id="UP000199568"/>
    </source>
</evidence>
<dbReference type="AlphaFoldDB" id="A0A1I0F541"/>
<dbReference type="EMBL" id="FOHU01000013">
    <property type="protein sequence ID" value="SET52350.1"/>
    <property type="molecule type" value="Genomic_DNA"/>
</dbReference>
<sequence length="221" mass="25694">MNITERVKELEEQFKVNNYYGDKSKGIYNYRRGSIAIMVSAPHSVKQIRNGNVKAADVGTGGIALALHELTDCHVMYRTFTANGDANRDLRCNYKRELIKKTAKNNIKYLIDLHGMRRDRPHDIDVGTLNGLTTDWITENLIIDKFTTHGIKDVRFNYLFDGTPRGTVTRTVYQQLGIICFQLELNERYRNSEEEENMLAVMNSLKYLILYLEKFEEYPRI</sequence>
<dbReference type="STRING" id="426128.SAMN05660297_02662"/>
<gene>
    <name evidence="1" type="ORF">SAMN05660297_02662</name>
</gene>
<name>A0A1I0F541_9FIRM</name>
<dbReference type="Gene3D" id="3.40.630.40">
    <property type="entry name" value="Zn-dependent exopeptidases"/>
    <property type="match status" value="1"/>
</dbReference>
<keyword evidence="2" id="KW-1185">Reference proteome</keyword>